<dbReference type="CDD" id="cd05233">
    <property type="entry name" value="SDR_c"/>
    <property type="match status" value="1"/>
</dbReference>
<gene>
    <name evidence="3" type="primary">lvr</name>
    <name evidence="3" type="ORF">Poly21_08240</name>
</gene>
<reference evidence="3 4" key="1">
    <citation type="journal article" date="2020" name="Antonie Van Leeuwenhoek">
        <title>Rhodopirellula heiligendammensis sp. nov., Rhodopirellula pilleata sp. nov., and Rhodopirellula solitaria sp. nov. isolated from natural or artificial marine surfaces in Northern Germany and California, USA, and emended description of the genus Rhodopirellula.</title>
        <authorList>
            <person name="Kallscheuer N."/>
            <person name="Wiegand S."/>
            <person name="Jogler M."/>
            <person name="Boedeker C."/>
            <person name="Peeters S.H."/>
            <person name="Rast P."/>
            <person name="Heuer A."/>
            <person name="Jetten M.S.M."/>
            <person name="Rohde M."/>
            <person name="Jogler C."/>
        </authorList>
    </citation>
    <scope>NUCLEOTIDE SEQUENCE [LARGE SCALE GENOMIC DNA]</scope>
    <source>
        <strain evidence="3 4">Poly21</strain>
    </source>
</reference>
<dbReference type="InterPro" id="IPR020904">
    <property type="entry name" value="Sc_DH/Rdtase_CS"/>
</dbReference>
<dbReference type="Pfam" id="PF00106">
    <property type="entry name" value="adh_short"/>
    <property type="match status" value="1"/>
</dbReference>
<evidence type="ECO:0000313" key="3">
    <source>
        <dbReference type="EMBL" id="TWU18660.1"/>
    </source>
</evidence>
<comment type="caution">
    <text evidence="3">The sequence shown here is derived from an EMBL/GenBank/DDBJ whole genome shotgun (WGS) entry which is preliminary data.</text>
</comment>
<dbReference type="PANTHER" id="PTHR42760:SF133">
    <property type="entry name" value="3-OXOACYL-[ACYL-CARRIER-PROTEIN] REDUCTASE"/>
    <property type="match status" value="1"/>
</dbReference>
<keyword evidence="2 3" id="KW-0560">Oxidoreductase</keyword>
<protein>
    <submittedName>
        <fullName evidence="3">Levodione reductase</fullName>
        <ecNumber evidence="3">1.1.1.-</ecNumber>
    </submittedName>
</protein>
<comment type="similarity">
    <text evidence="1">Belongs to the short-chain dehydrogenases/reductases (SDR) family.</text>
</comment>
<dbReference type="OrthoDB" id="9775296at2"/>
<name>A0A5C6C264_9BACT</name>
<dbReference type="AlphaFoldDB" id="A0A5C6C264"/>
<dbReference type="Pfam" id="PF13561">
    <property type="entry name" value="adh_short_C2"/>
    <property type="match status" value="1"/>
</dbReference>
<dbReference type="InterPro" id="IPR036291">
    <property type="entry name" value="NAD(P)-bd_dom_sf"/>
</dbReference>
<dbReference type="EC" id="1.1.1.-" evidence="3"/>
<proteinExistence type="inferred from homology"/>
<dbReference type="RefSeq" id="WP_146405668.1">
    <property type="nucleotide sequence ID" value="NZ_SJPU01000001.1"/>
</dbReference>
<dbReference type="SUPFAM" id="SSF51735">
    <property type="entry name" value="NAD(P)-binding Rossmann-fold domains"/>
    <property type="match status" value="2"/>
</dbReference>
<dbReference type="PRINTS" id="PR00081">
    <property type="entry name" value="GDHRDH"/>
</dbReference>
<dbReference type="NCBIfam" id="NF005559">
    <property type="entry name" value="PRK07231.1"/>
    <property type="match status" value="1"/>
</dbReference>
<dbReference type="GO" id="GO:0006633">
    <property type="term" value="P:fatty acid biosynthetic process"/>
    <property type="evidence" value="ECO:0007669"/>
    <property type="project" value="TreeGrafter"/>
</dbReference>
<evidence type="ECO:0000313" key="4">
    <source>
        <dbReference type="Proteomes" id="UP000319908"/>
    </source>
</evidence>
<dbReference type="InterPro" id="IPR002347">
    <property type="entry name" value="SDR_fam"/>
</dbReference>
<keyword evidence="4" id="KW-1185">Reference proteome</keyword>
<dbReference type="FunFam" id="3.40.50.720:FF:000084">
    <property type="entry name" value="Short-chain dehydrogenase reductase"/>
    <property type="match status" value="2"/>
</dbReference>
<dbReference type="Proteomes" id="UP000319908">
    <property type="component" value="Unassembled WGS sequence"/>
</dbReference>
<dbReference type="PROSITE" id="PS00061">
    <property type="entry name" value="ADH_SHORT"/>
    <property type="match status" value="2"/>
</dbReference>
<sequence length="547" mass="57642">MTDCKRLSGRTVVVTGGASGIGEAAVQRLLEEGAQVVVGDINLAALRRLEAHIQGGSCAGRLAVVLCDVSQESDIIRLLRHTIEKFGHLDCMINNAGTGGAFEPLIETSVADWDRTQAVNLRSVFLGTKHAARIMMRQGEGGSIINVASIAAMSGGAGGAAYSASKAGVVSLTQTAAVQLGAHNIRVNTIVPGILVSPLTHRNVDPEGLKNLAAGTLPLPIAGESKHLAPAFAFFASDDSRFISGTTLVVDGGAGAMGLNLYSGQNPFGNAIVERARLAGVRHFDDGARVEEPGMTSPQQFPAVAADDSRPASREVPKVVLITGVSRGLGRAMCQEFARRGHIVVGCARDPAAVANLQAEFGDAHSFAVLDVVDDDKVQQWASQTLTHLGAPNLLLNNAAILGPTQQTWRCTDRELNEILNVNVRGTANIIRHFGPAMMKQKGSVIVNFSSGWGRDAAPRVAPYCASKWAIEGLTKAMSMEVPPHMCVVSLHPGIVQTDTLDVAFGEAAARYPSPEEWAKVAVPYLLNITPDHNGAQLSVPGMSEMR</sequence>
<dbReference type="GO" id="GO:0048038">
    <property type="term" value="F:quinone binding"/>
    <property type="evidence" value="ECO:0007669"/>
    <property type="project" value="TreeGrafter"/>
</dbReference>
<dbReference type="PANTHER" id="PTHR42760">
    <property type="entry name" value="SHORT-CHAIN DEHYDROGENASES/REDUCTASES FAMILY MEMBER"/>
    <property type="match status" value="1"/>
</dbReference>
<evidence type="ECO:0000256" key="1">
    <source>
        <dbReference type="ARBA" id="ARBA00006484"/>
    </source>
</evidence>
<dbReference type="Gene3D" id="3.40.50.720">
    <property type="entry name" value="NAD(P)-binding Rossmann-like Domain"/>
    <property type="match status" value="2"/>
</dbReference>
<evidence type="ECO:0000256" key="2">
    <source>
        <dbReference type="ARBA" id="ARBA00023002"/>
    </source>
</evidence>
<accession>A0A5C6C264</accession>
<dbReference type="GO" id="GO:0016616">
    <property type="term" value="F:oxidoreductase activity, acting on the CH-OH group of donors, NAD or NADP as acceptor"/>
    <property type="evidence" value="ECO:0007669"/>
    <property type="project" value="TreeGrafter"/>
</dbReference>
<organism evidence="3 4">
    <name type="scientific">Allorhodopirellula heiligendammensis</name>
    <dbReference type="NCBI Taxonomy" id="2714739"/>
    <lineage>
        <taxon>Bacteria</taxon>
        <taxon>Pseudomonadati</taxon>
        <taxon>Planctomycetota</taxon>
        <taxon>Planctomycetia</taxon>
        <taxon>Pirellulales</taxon>
        <taxon>Pirellulaceae</taxon>
        <taxon>Allorhodopirellula</taxon>
    </lineage>
</organism>
<dbReference type="EMBL" id="SJPU01000001">
    <property type="protein sequence ID" value="TWU18660.1"/>
    <property type="molecule type" value="Genomic_DNA"/>
</dbReference>
<dbReference type="PRINTS" id="PR00080">
    <property type="entry name" value="SDRFAMILY"/>
</dbReference>